<dbReference type="EMBL" id="KV417571">
    <property type="protein sequence ID" value="KZP18545.1"/>
    <property type="molecule type" value="Genomic_DNA"/>
</dbReference>
<name>A0A166H6S7_9AGAM</name>
<proteinExistence type="predicted"/>
<sequence>MTARHSWPGKCRLAHSEKSTCGPAYLHSRPITSLRLGLFKIVTHLGYNSFWIGNAPVNLEALTHLEVQLLDFCWSPSASPLLKEFVARLDVNALAELRGIISVGDSSDWPIPFKLWRT</sequence>
<evidence type="ECO:0000313" key="1">
    <source>
        <dbReference type="EMBL" id="KZP08655.1"/>
    </source>
</evidence>
<keyword evidence="3" id="KW-1185">Reference proteome</keyword>
<evidence type="ECO:0000313" key="2">
    <source>
        <dbReference type="EMBL" id="KZP18545.1"/>
    </source>
</evidence>
<dbReference type="AlphaFoldDB" id="A0A166H6S7"/>
<dbReference type="EMBL" id="KV417716">
    <property type="protein sequence ID" value="KZP08655.1"/>
    <property type="molecule type" value="Genomic_DNA"/>
</dbReference>
<organism evidence="2 3">
    <name type="scientific">Athelia psychrophila</name>
    <dbReference type="NCBI Taxonomy" id="1759441"/>
    <lineage>
        <taxon>Eukaryota</taxon>
        <taxon>Fungi</taxon>
        <taxon>Dikarya</taxon>
        <taxon>Basidiomycota</taxon>
        <taxon>Agaricomycotina</taxon>
        <taxon>Agaricomycetes</taxon>
        <taxon>Agaricomycetidae</taxon>
        <taxon>Atheliales</taxon>
        <taxon>Atheliaceae</taxon>
        <taxon>Athelia</taxon>
    </lineage>
</organism>
<evidence type="ECO:0000313" key="3">
    <source>
        <dbReference type="Proteomes" id="UP000076532"/>
    </source>
</evidence>
<protein>
    <submittedName>
        <fullName evidence="2">Uncharacterized protein</fullName>
    </submittedName>
</protein>
<reference evidence="2 3" key="1">
    <citation type="journal article" date="2016" name="Mol. Biol. Evol.">
        <title>Comparative Genomics of Early-Diverging Mushroom-Forming Fungi Provides Insights into the Origins of Lignocellulose Decay Capabilities.</title>
        <authorList>
            <person name="Nagy L.G."/>
            <person name="Riley R."/>
            <person name="Tritt A."/>
            <person name="Adam C."/>
            <person name="Daum C."/>
            <person name="Floudas D."/>
            <person name="Sun H."/>
            <person name="Yadav J.S."/>
            <person name="Pangilinan J."/>
            <person name="Larsson K.H."/>
            <person name="Matsuura K."/>
            <person name="Barry K."/>
            <person name="Labutti K."/>
            <person name="Kuo R."/>
            <person name="Ohm R.A."/>
            <person name="Bhattacharya S.S."/>
            <person name="Shirouzu T."/>
            <person name="Yoshinaga Y."/>
            <person name="Martin F.M."/>
            <person name="Grigoriev I.V."/>
            <person name="Hibbett D.S."/>
        </authorList>
    </citation>
    <scope>NUCLEOTIDE SEQUENCE [LARGE SCALE GENOMIC DNA]</scope>
    <source>
        <strain evidence="2 3">CBS 109695</strain>
    </source>
</reference>
<dbReference type="Proteomes" id="UP000076532">
    <property type="component" value="Unassembled WGS sequence"/>
</dbReference>
<accession>A0A166H6S7</accession>
<gene>
    <name evidence="1" type="ORF">FIBSPDRAFT_255231</name>
    <name evidence="2" type="ORF">FIBSPDRAFT_588779</name>
</gene>